<dbReference type="PANTHER" id="PTHR46383:SF4">
    <property type="entry name" value="AMINOTRANSFERASE"/>
    <property type="match status" value="1"/>
</dbReference>
<dbReference type="Gene3D" id="3.40.640.10">
    <property type="entry name" value="Type I PLP-dependent aspartate aminotransferase-like (Major domain)"/>
    <property type="match status" value="1"/>
</dbReference>
<dbReference type="KEGG" id="saco:SAME_00047"/>
<dbReference type="RefSeq" id="WP_095121210.1">
    <property type="nucleotide sequence ID" value="NZ_LT906454.1"/>
</dbReference>
<protein>
    <recommendedName>
        <fullName evidence="6">Aminotransferase</fullName>
        <ecNumber evidence="6">2.6.1.-</ecNumber>
    </recommendedName>
</protein>
<feature type="domain" description="Aminotransferase class I/classII large" evidence="7">
    <location>
        <begin position="32"/>
        <end position="382"/>
    </location>
</feature>
<sequence length="391" mass="43469">MDVSHRYNHNLDQLEVSLIRQFDQSISGIPGMLRMTLGEPDFPTPQHIKDAAKRAIDEDKSYYTGMAGLLELRQAASDFVKEKYGLTYDPETEVLTTIGATEAISASLTAILEPGDRVLFPGPGFPIYEALTKMLGGEFIEIDTSKTAFVLTPEVLEEAILAQGDKLKAVILNTPTNPTGVVYTRQQIETLANVIRKYPIFVISDEVYSEITYTEEGHVSIGEYLPEQTIVINGLSKSHAMTGWRLGFIFANKALCQQLVKSHQYLVTSATTITQYAAIEALRNGKDDALPMREEYCKRRDVIVEALTDLGFEVIRPDGAFYIWAKIPGEAGKDSYAFLEKLAHEEAVALIPGIAFGPYGEGYLRISYAASMEVIQEAMKRLREFMLGNDQ</sequence>
<dbReference type="EC" id="2.6.1.-" evidence="6"/>
<keyword evidence="3 6" id="KW-0032">Aminotransferase</keyword>
<dbReference type="SUPFAM" id="SSF53383">
    <property type="entry name" value="PLP-dependent transferases"/>
    <property type="match status" value="1"/>
</dbReference>
<keyword evidence="5" id="KW-0663">Pyridoxal phosphate</keyword>
<dbReference type="PANTHER" id="PTHR46383">
    <property type="entry name" value="ASPARTATE AMINOTRANSFERASE"/>
    <property type="match status" value="1"/>
</dbReference>
<dbReference type="Gene3D" id="3.90.1150.10">
    <property type="entry name" value="Aspartate Aminotransferase, domain 1"/>
    <property type="match status" value="1"/>
</dbReference>
<name>A0A239WBA1_STRAI</name>
<dbReference type="InterPro" id="IPR050596">
    <property type="entry name" value="AspAT/PAT-like"/>
</dbReference>
<proteinExistence type="inferred from homology"/>
<organism evidence="8 9">
    <name type="scientific">Streptococcus acidominimus</name>
    <dbReference type="NCBI Taxonomy" id="1326"/>
    <lineage>
        <taxon>Bacteria</taxon>
        <taxon>Bacillati</taxon>
        <taxon>Bacillota</taxon>
        <taxon>Bacilli</taxon>
        <taxon>Lactobacillales</taxon>
        <taxon>Streptococcaceae</taxon>
        <taxon>Streptococcus</taxon>
    </lineage>
</organism>
<dbReference type="InterPro" id="IPR015422">
    <property type="entry name" value="PyrdxlP-dep_Trfase_small"/>
</dbReference>
<evidence type="ECO:0000256" key="3">
    <source>
        <dbReference type="ARBA" id="ARBA00022576"/>
    </source>
</evidence>
<dbReference type="NCBIfam" id="NF005588">
    <property type="entry name" value="PRK07309.1"/>
    <property type="match status" value="1"/>
</dbReference>
<evidence type="ECO:0000256" key="1">
    <source>
        <dbReference type="ARBA" id="ARBA00001933"/>
    </source>
</evidence>
<evidence type="ECO:0000256" key="5">
    <source>
        <dbReference type="ARBA" id="ARBA00022898"/>
    </source>
</evidence>
<dbReference type="PROSITE" id="PS00105">
    <property type="entry name" value="AA_TRANSFER_CLASS_1"/>
    <property type="match status" value="1"/>
</dbReference>
<dbReference type="CDD" id="cd00609">
    <property type="entry name" value="AAT_like"/>
    <property type="match status" value="1"/>
</dbReference>
<dbReference type="Pfam" id="PF00155">
    <property type="entry name" value="Aminotran_1_2"/>
    <property type="match status" value="1"/>
</dbReference>
<evidence type="ECO:0000256" key="4">
    <source>
        <dbReference type="ARBA" id="ARBA00022679"/>
    </source>
</evidence>
<evidence type="ECO:0000259" key="7">
    <source>
        <dbReference type="Pfam" id="PF00155"/>
    </source>
</evidence>
<keyword evidence="4 6" id="KW-0808">Transferase</keyword>
<evidence type="ECO:0000313" key="8">
    <source>
        <dbReference type="EMBL" id="SNV31652.1"/>
    </source>
</evidence>
<dbReference type="EMBL" id="LT906454">
    <property type="protein sequence ID" value="SNV31652.1"/>
    <property type="molecule type" value="Genomic_DNA"/>
</dbReference>
<dbReference type="InterPro" id="IPR015421">
    <property type="entry name" value="PyrdxlP-dep_Trfase_major"/>
</dbReference>
<dbReference type="GO" id="GO:0006520">
    <property type="term" value="P:amino acid metabolic process"/>
    <property type="evidence" value="ECO:0007669"/>
    <property type="project" value="InterPro"/>
</dbReference>
<dbReference type="AlphaFoldDB" id="A0A239WBA1"/>
<dbReference type="InterPro" id="IPR015424">
    <property type="entry name" value="PyrdxlP-dep_Trfase"/>
</dbReference>
<dbReference type="Proteomes" id="UP000215144">
    <property type="component" value="Chromosome 1"/>
</dbReference>
<dbReference type="OrthoDB" id="9802328at2"/>
<dbReference type="GO" id="GO:0030170">
    <property type="term" value="F:pyridoxal phosphate binding"/>
    <property type="evidence" value="ECO:0007669"/>
    <property type="project" value="InterPro"/>
</dbReference>
<gene>
    <name evidence="8" type="primary">patA</name>
    <name evidence="8" type="ORF">SAMEA4504048_00047</name>
</gene>
<evidence type="ECO:0000256" key="2">
    <source>
        <dbReference type="ARBA" id="ARBA00007441"/>
    </source>
</evidence>
<dbReference type="GO" id="GO:0008483">
    <property type="term" value="F:transaminase activity"/>
    <property type="evidence" value="ECO:0007669"/>
    <property type="project" value="UniProtKB-KW"/>
</dbReference>
<evidence type="ECO:0000256" key="6">
    <source>
        <dbReference type="RuleBase" id="RU000481"/>
    </source>
</evidence>
<dbReference type="PRINTS" id="PR00753">
    <property type="entry name" value="ACCSYNTHASE"/>
</dbReference>
<comment type="similarity">
    <text evidence="2 6">Belongs to the class-I pyridoxal-phosphate-dependent aminotransferase family.</text>
</comment>
<dbReference type="FunFam" id="3.40.640.10:FF:000033">
    <property type="entry name" value="Aspartate aminotransferase"/>
    <property type="match status" value="1"/>
</dbReference>
<evidence type="ECO:0000313" key="9">
    <source>
        <dbReference type="Proteomes" id="UP000215144"/>
    </source>
</evidence>
<accession>A0A239WBA1</accession>
<dbReference type="InterPro" id="IPR004838">
    <property type="entry name" value="NHTrfase_class1_PyrdxlP-BS"/>
</dbReference>
<reference evidence="8 9" key="1">
    <citation type="submission" date="2017-06" db="EMBL/GenBank/DDBJ databases">
        <authorList>
            <consortium name="Pathogen Informatics"/>
        </authorList>
    </citation>
    <scope>NUCLEOTIDE SEQUENCE [LARGE SCALE GENOMIC DNA]</scope>
    <source>
        <strain evidence="8 9">NCTC11291</strain>
    </source>
</reference>
<comment type="cofactor">
    <cofactor evidence="1 6">
        <name>pyridoxal 5'-phosphate</name>
        <dbReference type="ChEBI" id="CHEBI:597326"/>
    </cofactor>
</comment>
<dbReference type="InterPro" id="IPR004839">
    <property type="entry name" value="Aminotransferase_I/II_large"/>
</dbReference>